<protein>
    <submittedName>
        <fullName evidence="2">Multidrug resistance operon repressor</fullName>
    </submittedName>
</protein>
<dbReference type="GO" id="GO:0006950">
    <property type="term" value="P:response to stress"/>
    <property type="evidence" value="ECO:0007669"/>
    <property type="project" value="TreeGrafter"/>
</dbReference>
<reference evidence="2 3" key="1">
    <citation type="submission" date="2019-02" db="EMBL/GenBank/DDBJ databases">
        <title>Deep-cultivation of Planctomycetes and their phenomic and genomic characterization uncovers novel biology.</title>
        <authorList>
            <person name="Wiegand S."/>
            <person name="Jogler M."/>
            <person name="Boedeker C."/>
            <person name="Pinto D."/>
            <person name="Vollmers J."/>
            <person name="Rivas-Marin E."/>
            <person name="Kohn T."/>
            <person name="Peeters S.H."/>
            <person name="Heuer A."/>
            <person name="Rast P."/>
            <person name="Oberbeckmann S."/>
            <person name="Bunk B."/>
            <person name="Jeske O."/>
            <person name="Meyerdierks A."/>
            <person name="Storesund J.E."/>
            <person name="Kallscheuer N."/>
            <person name="Luecker S."/>
            <person name="Lage O.M."/>
            <person name="Pohl T."/>
            <person name="Merkel B.J."/>
            <person name="Hornburger P."/>
            <person name="Mueller R.-W."/>
            <person name="Bruemmer F."/>
            <person name="Labrenz M."/>
            <person name="Spormann A.M."/>
            <person name="Op den Camp H."/>
            <person name="Overmann J."/>
            <person name="Amann R."/>
            <person name="Jetten M.S.M."/>
            <person name="Mascher T."/>
            <person name="Medema M.H."/>
            <person name="Devos D.P."/>
            <person name="Kaster A.-K."/>
            <person name="Ovreas L."/>
            <person name="Rohde M."/>
            <person name="Galperin M.Y."/>
            <person name="Jogler C."/>
        </authorList>
    </citation>
    <scope>NUCLEOTIDE SEQUENCE [LARGE SCALE GENOMIC DNA]</scope>
    <source>
        <strain evidence="2 3">Pla85_3_4</strain>
    </source>
</reference>
<accession>A0A518DLT4</accession>
<gene>
    <name evidence="2" type="primary">mexR</name>
    <name evidence="2" type="ORF">Pla8534_05770</name>
</gene>
<dbReference type="AlphaFoldDB" id="A0A518DLT4"/>
<dbReference type="InterPro" id="IPR036388">
    <property type="entry name" value="WH-like_DNA-bd_sf"/>
</dbReference>
<name>A0A518DLT4_9BACT</name>
<dbReference type="PRINTS" id="PR00598">
    <property type="entry name" value="HTHMARR"/>
</dbReference>
<sequence length="165" mass="19180">MKDSAKELADPKPAFDSPEQEVFLHLWRTFDCLKKLEEQLFGQYDLSAQQYNALRLLQAVFPAGTQTMDLGRRLISRGPDTTRMLDRLEKRGLISRSRLPDNRRVVEIFITDQGQQLLQEMAPAVLEMHQRQLGHLSGPQQRQLVKLLKRSRQPHEDATCDWLED</sequence>
<dbReference type="InterPro" id="IPR039422">
    <property type="entry name" value="MarR/SlyA-like"/>
</dbReference>
<dbReference type="SMART" id="SM00347">
    <property type="entry name" value="HTH_MARR"/>
    <property type="match status" value="1"/>
</dbReference>
<dbReference type="Gene3D" id="1.10.10.10">
    <property type="entry name" value="Winged helix-like DNA-binding domain superfamily/Winged helix DNA-binding domain"/>
    <property type="match status" value="1"/>
</dbReference>
<dbReference type="Pfam" id="PF01047">
    <property type="entry name" value="MarR"/>
    <property type="match status" value="1"/>
</dbReference>
<dbReference type="Proteomes" id="UP000317648">
    <property type="component" value="Chromosome"/>
</dbReference>
<dbReference type="SUPFAM" id="SSF46785">
    <property type="entry name" value="Winged helix' DNA-binding domain"/>
    <property type="match status" value="1"/>
</dbReference>
<dbReference type="InterPro" id="IPR000835">
    <property type="entry name" value="HTH_MarR-typ"/>
</dbReference>
<evidence type="ECO:0000259" key="1">
    <source>
        <dbReference type="PROSITE" id="PS50995"/>
    </source>
</evidence>
<proteinExistence type="predicted"/>
<dbReference type="GO" id="GO:0003700">
    <property type="term" value="F:DNA-binding transcription factor activity"/>
    <property type="evidence" value="ECO:0007669"/>
    <property type="project" value="InterPro"/>
</dbReference>
<feature type="domain" description="HTH marR-type" evidence="1">
    <location>
        <begin position="19"/>
        <end position="153"/>
    </location>
</feature>
<dbReference type="RefSeq" id="WP_145049076.1">
    <property type="nucleotide sequence ID" value="NZ_CP036433.1"/>
</dbReference>
<dbReference type="PANTHER" id="PTHR33164:SF101">
    <property type="entry name" value="TRANSCRIPTIONAL REPRESSOR MPRA"/>
    <property type="match status" value="1"/>
</dbReference>
<dbReference type="PROSITE" id="PS50995">
    <property type="entry name" value="HTH_MARR_2"/>
    <property type="match status" value="1"/>
</dbReference>
<dbReference type="KEGG" id="lcre:Pla8534_05770"/>
<organism evidence="2 3">
    <name type="scientific">Lignipirellula cremea</name>
    <dbReference type="NCBI Taxonomy" id="2528010"/>
    <lineage>
        <taxon>Bacteria</taxon>
        <taxon>Pseudomonadati</taxon>
        <taxon>Planctomycetota</taxon>
        <taxon>Planctomycetia</taxon>
        <taxon>Pirellulales</taxon>
        <taxon>Pirellulaceae</taxon>
        <taxon>Lignipirellula</taxon>
    </lineage>
</organism>
<keyword evidence="3" id="KW-1185">Reference proteome</keyword>
<dbReference type="InterPro" id="IPR036390">
    <property type="entry name" value="WH_DNA-bd_sf"/>
</dbReference>
<dbReference type="OrthoDB" id="213484at2"/>
<evidence type="ECO:0000313" key="2">
    <source>
        <dbReference type="EMBL" id="QDU92804.1"/>
    </source>
</evidence>
<dbReference type="EMBL" id="CP036433">
    <property type="protein sequence ID" value="QDU92804.1"/>
    <property type="molecule type" value="Genomic_DNA"/>
</dbReference>
<dbReference type="PANTHER" id="PTHR33164">
    <property type="entry name" value="TRANSCRIPTIONAL REGULATOR, MARR FAMILY"/>
    <property type="match status" value="1"/>
</dbReference>
<evidence type="ECO:0000313" key="3">
    <source>
        <dbReference type="Proteomes" id="UP000317648"/>
    </source>
</evidence>